<evidence type="ECO:0000256" key="2">
    <source>
        <dbReference type="ARBA" id="ARBA00022448"/>
    </source>
</evidence>
<evidence type="ECO:0000256" key="3">
    <source>
        <dbReference type="ARBA" id="ARBA00022729"/>
    </source>
</evidence>
<dbReference type="CDD" id="cd13678">
    <property type="entry name" value="PBP2_TRAP_DctP10"/>
    <property type="match status" value="1"/>
</dbReference>
<dbReference type="InterPro" id="IPR018389">
    <property type="entry name" value="DctP_fam"/>
</dbReference>
<keyword evidence="2" id="KW-0813">Transport</keyword>
<reference evidence="4 5" key="1">
    <citation type="submission" date="2024-02" db="EMBL/GenBank/DDBJ databases">
        <title>New especies of Spiribacter isolated from saline water.</title>
        <authorList>
            <person name="Leon M.J."/>
            <person name="De La Haba R."/>
            <person name="Sanchez-Porro C."/>
            <person name="Ventosa A."/>
        </authorList>
    </citation>
    <scope>NUCLEOTIDE SEQUENCE [LARGE SCALE GENOMIC DNA]</scope>
    <source>
        <strain evidence="5">ag22IC4-189</strain>
    </source>
</reference>
<comment type="caution">
    <text evidence="4">The sequence shown here is derived from an EMBL/GenBank/DDBJ whole genome shotgun (WGS) entry which is preliminary data.</text>
</comment>
<gene>
    <name evidence="4" type="ORF">V6X30_03470</name>
</gene>
<evidence type="ECO:0000313" key="4">
    <source>
        <dbReference type="EMBL" id="MEX0430463.1"/>
    </source>
</evidence>
<evidence type="ECO:0000256" key="1">
    <source>
        <dbReference type="ARBA" id="ARBA00009023"/>
    </source>
</evidence>
<dbReference type="InterPro" id="IPR004682">
    <property type="entry name" value="TRAP_DctP"/>
</dbReference>
<dbReference type="EMBL" id="JBAKFF010000001">
    <property type="protein sequence ID" value="MEX0430463.1"/>
    <property type="molecule type" value="Genomic_DNA"/>
</dbReference>
<keyword evidence="3" id="KW-0732">Signal</keyword>
<organism evidence="4 5">
    <name type="scientific">Spiribacter insolitus</name>
    <dbReference type="NCBI Taxonomy" id="3122417"/>
    <lineage>
        <taxon>Bacteria</taxon>
        <taxon>Pseudomonadati</taxon>
        <taxon>Pseudomonadota</taxon>
        <taxon>Gammaproteobacteria</taxon>
        <taxon>Chromatiales</taxon>
        <taxon>Ectothiorhodospiraceae</taxon>
        <taxon>Spiribacter</taxon>
    </lineage>
</organism>
<accession>A0ABV3T5H4</accession>
<sequence length="376" mass="41281">MNPASAGFFIAAERVMTPARVGNTGSWRYDFTGNNHKEEEKMRNSTILCAAAAMMLAVIPIQGLAQYKNEYTVSTVLPAPFPWGEAAERWAELVDERSNGEINFKVYPNAELVSGNQTREFPALRSGVIDFAIGSTINWSPQVPELNLFSLPFLMPDYEAIDALTGGETGEMIFEAVRAKGVVPLAWGENGFRELSNSNGVIDEPSDLEGMKIRVVGSPLFEDTFNALGANPTQMSWADAKPALSTGAVDGQENPLSVFHIANIHEVGQTYLTRWHYMADPLIFAANRNIWASFSPEDQAMIKQAAVDAGLWEIEQSRAAVPSLRGAIEERGVTITELTDEQVAEFRDATTSVYEEWTPQIGAELVETAREAIANR</sequence>
<dbReference type="NCBIfam" id="TIGR00787">
    <property type="entry name" value="dctP"/>
    <property type="match status" value="1"/>
</dbReference>
<comment type="similarity">
    <text evidence="1">Belongs to the bacterial solute-binding protein 7 family.</text>
</comment>
<dbReference type="Proteomes" id="UP001556637">
    <property type="component" value="Unassembled WGS sequence"/>
</dbReference>
<dbReference type="Gene3D" id="3.40.190.170">
    <property type="entry name" value="Bacterial extracellular solute-binding protein, family 7"/>
    <property type="match status" value="1"/>
</dbReference>
<dbReference type="InterPro" id="IPR038404">
    <property type="entry name" value="TRAP_DctP_sf"/>
</dbReference>
<keyword evidence="5" id="KW-1185">Reference proteome</keyword>
<dbReference type="SUPFAM" id="SSF53850">
    <property type="entry name" value="Periplasmic binding protein-like II"/>
    <property type="match status" value="1"/>
</dbReference>
<evidence type="ECO:0000313" key="5">
    <source>
        <dbReference type="Proteomes" id="UP001556637"/>
    </source>
</evidence>
<dbReference type="NCBIfam" id="NF037995">
    <property type="entry name" value="TRAP_S1"/>
    <property type="match status" value="1"/>
</dbReference>
<dbReference type="PANTHER" id="PTHR33376">
    <property type="match status" value="1"/>
</dbReference>
<name>A0ABV3T5H4_9GAMM</name>
<dbReference type="PANTHER" id="PTHR33376:SF7">
    <property type="entry name" value="C4-DICARBOXYLATE-BINDING PROTEIN DCTB"/>
    <property type="match status" value="1"/>
</dbReference>
<protein>
    <submittedName>
        <fullName evidence="4">DctP family TRAP transporter solute-binding subunit</fullName>
    </submittedName>
</protein>
<dbReference type="PIRSF" id="PIRSF006470">
    <property type="entry name" value="DctB"/>
    <property type="match status" value="1"/>
</dbReference>
<proteinExistence type="inferred from homology"/>
<dbReference type="Pfam" id="PF03480">
    <property type="entry name" value="DctP"/>
    <property type="match status" value="1"/>
</dbReference>
<dbReference type="RefSeq" id="WP_367983259.1">
    <property type="nucleotide sequence ID" value="NZ_JBAKFF010000001.1"/>
</dbReference>